<keyword evidence="10" id="KW-1185">Reference proteome</keyword>
<reference evidence="9 10" key="1">
    <citation type="submission" date="2020-11" db="EMBL/GenBank/DDBJ databases">
        <title>Kefir isolates.</title>
        <authorList>
            <person name="Marcisauskas S."/>
            <person name="Kim Y."/>
            <person name="Blasche S."/>
        </authorList>
    </citation>
    <scope>NUCLEOTIDE SEQUENCE [LARGE SCALE GENOMIC DNA]</scope>
    <source>
        <strain evidence="9 10">OG2</strain>
    </source>
</reference>
<dbReference type="GO" id="GO:0005737">
    <property type="term" value="C:cytoplasm"/>
    <property type="evidence" value="ECO:0007669"/>
    <property type="project" value="UniProtKB-SubCell"/>
</dbReference>
<evidence type="ECO:0000256" key="4">
    <source>
        <dbReference type="ARBA" id="ARBA00022490"/>
    </source>
</evidence>
<dbReference type="PRINTS" id="PR00700">
    <property type="entry name" value="PRTYPHPHTASE"/>
</dbReference>
<gene>
    <name evidence="9" type="ORF">C6P45_002203</name>
</gene>
<dbReference type="InterPro" id="IPR000387">
    <property type="entry name" value="Tyr_Pase_dom"/>
</dbReference>
<evidence type="ECO:0000259" key="7">
    <source>
        <dbReference type="PROSITE" id="PS50055"/>
    </source>
</evidence>
<dbReference type="Proteomes" id="UP000750334">
    <property type="component" value="Unassembled WGS sequence"/>
</dbReference>
<dbReference type="InterPro" id="IPR016130">
    <property type="entry name" value="Tyr_Pase_AS"/>
</dbReference>
<feature type="domain" description="Tyrosine specific protein phosphatases" evidence="8">
    <location>
        <begin position="230"/>
        <end position="327"/>
    </location>
</feature>
<dbReference type="Pfam" id="PF00102">
    <property type="entry name" value="Y_phosphatase"/>
    <property type="match status" value="1"/>
</dbReference>
<dbReference type="SMART" id="SM00194">
    <property type="entry name" value="PTPc"/>
    <property type="match status" value="1"/>
</dbReference>
<keyword evidence="6" id="KW-0904">Protein phosphatase</keyword>
<keyword evidence="5" id="KW-0378">Hydrolase</keyword>
<dbReference type="EC" id="3.1.3.48" evidence="3"/>
<dbReference type="Gene3D" id="3.90.190.10">
    <property type="entry name" value="Protein tyrosine phosphatase superfamily"/>
    <property type="match status" value="1"/>
</dbReference>
<dbReference type="PROSITE" id="PS50055">
    <property type="entry name" value="TYR_PHOSPHATASE_PTP"/>
    <property type="match status" value="1"/>
</dbReference>
<evidence type="ECO:0000256" key="3">
    <source>
        <dbReference type="ARBA" id="ARBA00013064"/>
    </source>
</evidence>
<dbReference type="SMART" id="SM00404">
    <property type="entry name" value="PTPc_motif"/>
    <property type="match status" value="1"/>
</dbReference>
<dbReference type="PROSITE" id="PS00383">
    <property type="entry name" value="TYR_PHOSPHATASE_1"/>
    <property type="match status" value="1"/>
</dbReference>
<evidence type="ECO:0000256" key="2">
    <source>
        <dbReference type="ARBA" id="ARBA00009649"/>
    </source>
</evidence>
<organism evidence="9 10">
    <name type="scientific">Maudiozyma exigua</name>
    <name type="common">Yeast</name>
    <name type="synonym">Kazachstania exigua</name>
    <dbReference type="NCBI Taxonomy" id="34358"/>
    <lineage>
        <taxon>Eukaryota</taxon>
        <taxon>Fungi</taxon>
        <taxon>Dikarya</taxon>
        <taxon>Ascomycota</taxon>
        <taxon>Saccharomycotina</taxon>
        <taxon>Saccharomycetes</taxon>
        <taxon>Saccharomycetales</taxon>
        <taxon>Saccharomycetaceae</taxon>
        <taxon>Maudiozyma</taxon>
    </lineage>
</organism>
<sequence>MSISNSSTPWYLSQPEEELINKFNYIEHIEDNRLREATNGTKHSKWSLGVSITEQNDYRNRYVNIMPYERNRVKLPVVKGNDYINGSYVKIDFEGQSTVEGHYIATQGPTKYTWQQFWQMSYHECNNSDIVIVMVTPLVERGREKCFPYWPQGTADDVVRIIPKIQSPGGPDDTSVFKSELTLRYMDSTRYDDNYTLTTMTLEPKNDSMVPKKRVHHFYFDQWRDMSKPEEIIPIMNLSRHSHNLNLTGSPIIVHCSAGVGRSGTFIALDHLLHNTLDFKVHKHDSNSGGVRLLKPVVNYRKDVIEQIVSQLRSQRMKMVQLKDQYIFIYHAARLLYNLDQSDNLEELYDM</sequence>
<dbReference type="PROSITE" id="PS50056">
    <property type="entry name" value="TYR_PHOSPHATASE_2"/>
    <property type="match status" value="1"/>
</dbReference>
<dbReference type="InterPro" id="IPR016277">
    <property type="entry name" value="Ptp1"/>
</dbReference>
<dbReference type="PANTHER" id="PTHR19134">
    <property type="entry name" value="RECEPTOR-TYPE TYROSINE-PROTEIN PHOSPHATASE"/>
    <property type="match status" value="1"/>
</dbReference>
<comment type="caution">
    <text evidence="9">The sequence shown here is derived from an EMBL/GenBank/DDBJ whole genome shotgun (WGS) entry which is preliminary data.</text>
</comment>
<dbReference type="InterPro" id="IPR003595">
    <property type="entry name" value="Tyr_Pase_cat"/>
</dbReference>
<dbReference type="CDD" id="cd18533">
    <property type="entry name" value="PTP_fungal"/>
    <property type="match status" value="1"/>
</dbReference>
<accession>A0A9P6VY15</accession>
<evidence type="ECO:0000256" key="1">
    <source>
        <dbReference type="ARBA" id="ARBA00004496"/>
    </source>
</evidence>
<dbReference type="EMBL" id="PUHR01000215">
    <property type="protein sequence ID" value="KAG0658379.1"/>
    <property type="molecule type" value="Genomic_DNA"/>
</dbReference>
<comment type="similarity">
    <text evidence="2">Belongs to the protein-tyrosine phosphatase family. Non-receptor class subfamily.</text>
</comment>
<keyword evidence="4" id="KW-0963">Cytoplasm</keyword>
<evidence type="ECO:0000256" key="6">
    <source>
        <dbReference type="ARBA" id="ARBA00022912"/>
    </source>
</evidence>
<evidence type="ECO:0000313" key="9">
    <source>
        <dbReference type="EMBL" id="KAG0658379.1"/>
    </source>
</evidence>
<dbReference type="PANTHER" id="PTHR19134:SF449">
    <property type="entry name" value="TYROSINE-PROTEIN PHOSPHATASE 1"/>
    <property type="match status" value="1"/>
</dbReference>
<evidence type="ECO:0000256" key="5">
    <source>
        <dbReference type="ARBA" id="ARBA00022801"/>
    </source>
</evidence>
<dbReference type="GO" id="GO:0004725">
    <property type="term" value="F:protein tyrosine phosphatase activity"/>
    <property type="evidence" value="ECO:0007669"/>
    <property type="project" value="UniProtKB-EC"/>
</dbReference>
<name>A0A9P6VY15_MAUEX</name>
<evidence type="ECO:0000313" key="10">
    <source>
        <dbReference type="Proteomes" id="UP000750334"/>
    </source>
</evidence>
<proteinExistence type="inferred from homology"/>
<dbReference type="OrthoDB" id="10253954at2759"/>
<dbReference type="PIRSF" id="PIRSF000938">
    <property type="entry name" value="PTPN1_yeast"/>
    <property type="match status" value="1"/>
</dbReference>
<dbReference type="AlphaFoldDB" id="A0A9P6VY15"/>
<dbReference type="InterPro" id="IPR000242">
    <property type="entry name" value="PTP_cat"/>
</dbReference>
<feature type="domain" description="Tyrosine-protein phosphatase" evidence="7">
    <location>
        <begin position="19"/>
        <end position="336"/>
    </location>
</feature>
<dbReference type="FunFam" id="3.90.190.10:FF:000115">
    <property type="entry name" value="Tyrosine-protein phosphatase 1"/>
    <property type="match status" value="1"/>
</dbReference>
<evidence type="ECO:0000259" key="8">
    <source>
        <dbReference type="PROSITE" id="PS50056"/>
    </source>
</evidence>
<dbReference type="InterPro" id="IPR050348">
    <property type="entry name" value="Protein-Tyr_Phosphatase"/>
</dbReference>
<dbReference type="SUPFAM" id="SSF52799">
    <property type="entry name" value="(Phosphotyrosine protein) phosphatases II"/>
    <property type="match status" value="1"/>
</dbReference>
<comment type="subcellular location">
    <subcellularLocation>
        <location evidence="1">Cytoplasm</location>
    </subcellularLocation>
</comment>
<dbReference type="InterPro" id="IPR029021">
    <property type="entry name" value="Prot-tyrosine_phosphatase-like"/>
</dbReference>
<protein>
    <recommendedName>
        <fullName evidence="3">protein-tyrosine-phosphatase</fullName>
        <ecNumber evidence="3">3.1.3.48</ecNumber>
    </recommendedName>
</protein>